<feature type="chain" id="PRO_5042187934" description="Peptidase S8/S53 domain-containing protein" evidence="8">
    <location>
        <begin position="19"/>
        <end position="525"/>
    </location>
</feature>
<dbReference type="InterPro" id="IPR022398">
    <property type="entry name" value="Peptidase_S8_His-AS"/>
</dbReference>
<dbReference type="AlphaFoldDB" id="A0AAD7UY93"/>
<keyword evidence="3 5" id="KW-0378">Hydrolase</keyword>
<proteinExistence type="inferred from homology"/>
<dbReference type="Proteomes" id="UP001234581">
    <property type="component" value="Unassembled WGS sequence"/>
</dbReference>
<name>A0AAD7UY93_9FUNG</name>
<feature type="signal peptide" evidence="8">
    <location>
        <begin position="1"/>
        <end position="18"/>
    </location>
</feature>
<accession>A0AAD7UY93</accession>
<dbReference type="GO" id="GO:0005615">
    <property type="term" value="C:extracellular space"/>
    <property type="evidence" value="ECO:0007669"/>
    <property type="project" value="TreeGrafter"/>
</dbReference>
<evidence type="ECO:0000256" key="4">
    <source>
        <dbReference type="ARBA" id="ARBA00022825"/>
    </source>
</evidence>
<feature type="region of interest" description="Disordered" evidence="7">
    <location>
        <begin position="146"/>
        <end position="208"/>
    </location>
</feature>
<dbReference type="SUPFAM" id="SSF52743">
    <property type="entry name" value="Subtilisin-like"/>
    <property type="match status" value="1"/>
</dbReference>
<feature type="domain" description="Peptidase S8/S53" evidence="9">
    <location>
        <begin position="247"/>
        <end position="503"/>
    </location>
</feature>
<sequence length="525" mass="56733">MKLSILTVFLVGCCVALACSHKKHPVERSDTQRYIVQVNHDVDILDFIPNFLENAFQTLEDLIHETEEVAETVVEDVGKTIGKLFKRCHKKPEPKAIQVHDIFDIGGMFKAFQMELHNDTILDSLLDITQVMSIIPDDDIEFLLPKPNAHNSVDKRDESDDEDDTSSETSSSLSATKPTPTGSSDKEWSSTTFSSAMPTHTPTKGHKNDTITYIKMPEEPQAPWNLVRISQRELDLEQPYTTDSLSGAGVTVYIIDDGLAIHNEDFEKRASYGWSAVANSTSNKHITQKSTSSAGGGKNSDPRDGGGHGTHVAGIIGGKHYGVAKNVTLVGVQVLQPNGKGSVSNFLGGINWVVEQEKNQTRPVLINLSLGLPKENVRAKTLAQAVEAAVKAGIPVIAAAGNSAVDACDIVPANSKNVFTVGSTTQEDEMDSQSCYGACVDVLAPGFDITSTYIGEPDSTATMSGTSMSAPHVSGVAAMILPYLDNPTPKELYKVMRGMATRNKISGIPDKKTPNALLYNKLKNH</sequence>
<dbReference type="FunFam" id="3.40.50.200:FF:000007">
    <property type="entry name" value="Subtilisin-like serine protease"/>
    <property type="match status" value="1"/>
</dbReference>
<evidence type="ECO:0000256" key="2">
    <source>
        <dbReference type="ARBA" id="ARBA00022670"/>
    </source>
</evidence>
<dbReference type="GeneID" id="83216188"/>
<dbReference type="RefSeq" id="XP_058340408.1">
    <property type="nucleotide sequence ID" value="XM_058488782.1"/>
</dbReference>
<evidence type="ECO:0000256" key="7">
    <source>
        <dbReference type="SAM" id="MobiDB-lite"/>
    </source>
</evidence>
<protein>
    <recommendedName>
        <fullName evidence="9">Peptidase S8/S53 domain-containing protein</fullName>
    </recommendedName>
</protein>
<dbReference type="Gene3D" id="3.40.50.200">
    <property type="entry name" value="Peptidase S8/S53 domain"/>
    <property type="match status" value="1"/>
</dbReference>
<dbReference type="PROSITE" id="PS51892">
    <property type="entry name" value="SUBTILASE"/>
    <property type="match status" value="1"/>
</dbReference>
<dbReference type="CDD" id="cd04077">
    <property type="entry name" value="Peptidases_S8_PCSK9_ProteinaseK_like"/>
    <property type="match status" value="1"/>
</dbReference>
<feature type="compositionally biased region" description="Polar residues" evidence="7">
    <location>
        <begin position="173"/>
        <end position="202"/>
    </location>
</feature>
<feature type="active site" description="Charge relay system" evidence="5">
    <location>
        <position position="308"/>
    </location>
</feature>
<feature type="region of interest" description="Disordered" evidence="7">
    <location>
        <begin position="281"/>
        <end position="311"/>
    </location>
</feature>
<dbReference type="PROSITE" id="PS00137">
    <property type="entry name" value="SUBTILASE_HIS"/>
    <property type="match status" value="1"/>
</dbReference>
<comment type="caution">
    <text evidence="10">The sequence shown here is derived from an EMBL/GenBank/DDBJ whole genome shotgun (WGS) entry which is preliminary data.</text>
</comment>
<evidence type="ECO:0000313" key="11">
    <source>
        <dbReference type="Proteomes" id="UP001234581"/>
    </source>
</evidence>
<dbReference type="InterPro" id="IPR023828">
    <property type="entry name" value="Peptidase_S8_Ser-AS"/>
</dbReference>
<dbReference type="PROSITE" id="PS51257">
    <property type="entry name" value="PROKAR_LIPOPROTEIN"/>
    <property type="match status" value="1"/>
</dbReference>
<dbReference type="EMBL" id="JARTCD010000048">
    <property type="protein sequence ID" value="KAJ8655495.1"/>
    <property type="molecule type" value="Genomic_DNA"/>
</dbReference>
<dbReference type="InterPro" id="IPR023827">
    <property type="entry name" value="Peptidase_S8_Asp-AS"/>
</dbReference>
<gene>
    <name evidence="10" type="ORF">O0I10_008781</name>
</gene>
<feature type="active site" description="Charge relay system" evidence="5">
    <location>
        <position position="467"/>
    </location>
</feature>
<dbReference type="Pfam" id="PF00082">
    <property type="entry name" value="Peptidase_S8"/>
    <property type="match status" value="1"/>
</dbReference>
<dbReference type="PROSITE" id="PS00136">
    <property type="entry name" value="SUBTILASE_ASP"/>
    <property type="match status" value="1"/>
</dbReference>
<dbReference type="GO" id="GO:0004252">
    <property type="term" value="F:serine-type endopeptidase activity"/>
    <property type="evidence" value="ECO:0007669"/>
    <property type="project" value="UniProtKB-UniRule"/>
</dbReference>
<comment type="similarity">
    <text evidence="1 5 6">Belongs to the peptidase S8 family.</text>
</comment>
<dbReference type="PRINTS" id="PR00723">
    <property type="entry name" value="SUBTILISIN"/>
</dbReference>
<keyword evidence="4 5" id="KW-0720">Serine protease</keyword>
<keyword evidence="2 5" id="KW-0645">Protease</keyword>
<dbReference type="InterPro" id="IPR036852">
    <property type="entry name" value="Peptidase_S8/S53_dom_sf"/>
</dbReference>
<evidence type="ECO:0000256" key="3">
    <source>
        <dbReference type="ARBA" id="ARBA00022801"/>
    </source>
</evidence>
<dbReference type="InterPro" id="IPR034193">
    <property type="entry name" value="PCSK9_ProteinaseK-like"/>
</dbReference>
<keyword evidence="11" id="KW-1185">Reference proteome</keyword>
<dbReference type="InterPro" id="IPR015500">
    <property type="entry name" value="Peptidase_S8_subtilisin-rel"/>
</dbReference>
<dbReference type="InterPro" id="IPR000209">
    <property type="entry name" value="Peptidase_S8/S53_dom"/>
</dbReference>
<dbReference type="PANTHER" id="PTHR43806">
    <property type="entry name" value="PEPTIDASE S8"/>
    <property type="match status" value="1"/>
</dbReference>
<dbReference type="InterPro" id="IPR050131">
    <property type="entry name" value="Peptidase_S8_subtilisin-like"/>
</dbReference>
<evidence type="ECO:0000256" key="6">
    <source>
        <dbReference type="RuleBase" id="RU003355"/>
    </source>
</evidence>
<evidence type="ECO:0000256" key="1">
    <source>
        <dbReference type="ARBA" id="ARBA00011073"/>
    </source>
</evidence>
<feature type="compositionally biased region" description="Polar residues" evidence="7">
    <location>
        <begin position="281"/>
        <end position="293"/>
    </location>
</feature>
<reference evidence="10 11" key="1">
    <citation type="submission" date="2023-03" db="EMBL/GenBank/DDBJ databases">
        <title>Genome sequence of Lichtheimia ornata CBS 291.66.</title>
        <authorList>
            <person name="Mohabir J.T."/>
            <person name="Shea T.P."/>
            <person name="Kurbessoian T."/>
            <person name="Berby B."/>
            <person name="Fontaine J."/>
            <person name="Livny J."/>
            <person name="Gnirke A."/>
            <person name="Stajich J.E."/>
            <person name="Cuomo C.A."/>
        </authorList>
    </citation>
    <scope>NUCLEOTIDE SEQUENCE [LARGE SCALE GENOMIC DNA]</scope>
    <source>
        <strain evidence="10">CBS 291.66</strain>
    </source>
</reference>
<evidence type="ECO:0000313" key="10">
    <source>
        <dbReference type="EMBL" id="KAJ8655495.1"/>
    </source>
</evidence>
<evidence type="ECO:0000256" key="8">
    <source>
        <dbReference type="SAM" id="SignalP"/>
    </source>
</evidence>
<evidence type="ECO:0000259" key="9">
    <source>
        <dbReference type="Pfam" id="PF00082"/>
    </source>
</evidence>
<dbReference type="PROSITE" id="PS00138">
    <property type="entry name" value="SUBTILASE_SER"/>
    <property type="match status" value="1"/>
</dbReference>
<dbReference type="PANTHER" id="PTHR43806:SF11">
    <property type="entry name" value="CEREVISIN-RELATED"/>
    <property type="match status" value="1"/>
</dbReference>
<organism evidence="10 11">
    <name type="scientific">Lichtheimia ornata</name>
    <dbReference type="NCBI Taxonomy" id="688661"/>
    <lineage>
        <taxon>Eukaryota</taxon>
        <taxon>Fungi</taxon>
        <taxon>Fungi incertae sedis</taxon>
        <taxon>Mucoromycota</taxon>
        <taxon>Mucoromycotina</taxon>
        <taxon>Mucoromycetes</taxon>
        <taxon>Mucorales</taxon>
        <taxon>Lichtheimiaceae</taxon>
        <taxon>Lichtheimia</taxon>
    </lineage>
</organism>
<keyword evidence="8" id="KW-0732">Signal</keyword>
<feature type="active site" description="Charge relay system" evidence="5">
    <location>
        <position position="256"/>
    </location>
</feature>
<dbReference type="GO" id="GO:0006508">
    <property type="term" value="P:proteolysis"/>
    <property type="evidence" value="ECO:0007669"/>
    <property type="project" value="UniProtKB-KW"/>
</dbReference>
<evidence type="ECO:0000256" key="5">
    <source>
        <dbReference type="PROSITE-ProRule" id="PRU01240"/>
    </source>
</evidence>